<proteinExistence type="predicted"/>
<dbReference type="AlphaFoldDB" id="A0A2S6ZGU0"/>
<dbReference type="Proteomes" id="UP000239898">
    <property type="component" value="Unassembled WGS sequence"/>
</dbReference>
<dbReference type="RefSeq" id="WP_128419856.1">
    <property type="nucleotide sequence ID" value="NZ_CP049017.1"/>
</dbReference>
<dbReference type="OrthoDB" id="4467269at2"/>
<gene>
    <name evidence="1" type="ORF">XthCFBP4691_07580</name>
</gene>
<accession>A0A2S6ZGU0</accession>
<protein>
    <submittedName>
        <fullName evidence="1">Pathogenicity locus</fullName>
    </submittedName>
</protein>
<name>A0A2S6ZGU0_9XANT</name>
<reference evidence="1 2" key="1">
    <citation type="submission" date="2016-08" db="EMBL/GenBank/DDBJ databases">
        <title>Evolution of the type three secretion system and type three effector repertoires in Xanthomonas.</title>
        <authorList>
            <person name="Merda D."/>
            <person name="Briand M."/>
            <person name="Bosis E."/>
            <person name="Rousseau C."/>
            <person name="Portier P."/>
            <person name="Jacques M.-A."/>
            <person name="Fischer-Le Saux M."/>
        </authorList>
    </citation>
    <scope>NUCLEOTIDE SEQUENCE [LARGE SCALE GENOMIC DNA]</scope>
    <source>
        <strain evidence="1 2">CFBP 4691</strain>
    </source>
</reference>
<dbReference type="EMBL" id="MIGX01000026">
    <property type="protein sequence ID" value="PPT91473.1"/>
    <property type="molecule type" value="Genomic_DNA"/>
</dbReference>
<organism evidence="1 2">
    <name type="scientific">Xanthomonas theicola</name>
    <dbReference type="NCBI Taxonomy" id="56464"/>
    <lineage>
        <taxon>Bacteria</taxon>
        <taxon>Pseudomonadati</taxon>
        <taxon>Pseudomonadota</taxon>
        <taxon>Gammaproteobacteria</taxon>
        <taxon>Lysobacterales</taxon>
        <taxon>Lysobacteraceae</taxon>
        <taxon>Xanthomonas</taxon>
    </lineage>
</organism>
<keyword evidence="2" id="KW-1185">Reference proteome</keyword>
<comment type="caution">
    <text evidence="1">The sequence shown here is derived from an EMBL/GenBank/DDBJ whole genome shotgun (WGS) entry which is preliminary data.</text>
</comment>
<evidence type="ECO:0000313" key="1">
    <source>
        <dbReference type="EMBL" id="PPT91473.1"/>
    </source>
</evidence>
<sequence>MDRFDAEQRALLLGIKGVGPTVVARLEQLGLHILEALAACTPHQLTAQAAALVGSTCWRNSPQAHAAMAAAIAAAQAHSAKRSSKKSSSIR</sequence>
<evidence type="ECO:0000313" key="2">
    <source>
        <dbReference type="Proteomes" id="UP000239898"/>
    </source>
</evidence>